<protein>
    <submittedName>
        <fullName evidence="3">Uncharacterized protein</fullName>
    </submittedName>
</protein>
<gene>
    <name evidence="3" type="ORF">TRUGW13939_10487</name>
</gene>
<feature type="transmembrane region" description="Helical" evidence="2">
    <location>
        <begin position="117"/>
        <end position="139"/>
    </location>
</feature>
<feature type="transmembrane region" description="Helical" evidence="2">
    <location>
        <begin position="264"/>
        <end position="283"/>
    </location>
</feature>
<evidence type="ECO:0000256" key="2">
    <source>
        <dbReference type="SAM" id="Phobius"/>
    </source>
</evidence>
<proteinExistence type="predicted"/>
<dbReference type="OrthoDB" id="5422688at2759"/>
<feature type="compositionally biased region" description="Polar residues" evidence="1">
    <location>
        <begin position="387"/>
        <end position="397"/>
    </location>
</feature>
<reference evidence="4" key="1">
    <citation type="submission" date="2020-06" db="EMBL/GenBank/DDBJ databases">
        <title>A chromosome-scale genome assembly of Talaromyces rugulosus W13939.</title>
        <authorList>
            <person name="Wang B."/>
            <person name="Guo L."/>
            <person name="Ye K."/>
            <person name="Wang L."/>
        </authorList>
    </citation>
    <scope>NUCLEOTIDE SEQUENCE [LARGE SCALE GENOMIC DNA]</scope>
    <source>
        <strain evidence="4">W13939</strain>
    </source>
</reference>
<name>A0A7H8RB30_TALRU</name>
<keyword evidence="2" id="KW-0812">Transmembrane</keyword>
<sequence>MYPWHERLNAWANGTGIHIDALGLVTLLGAEDMDRIVGRLIPSPYLDYLPLLGAFTVSASHFTRKQSGFILYSISDGMMTTELAGWFSRWLQTQEFDRVRSIVTWQAGRQPPQLQRFFLGFLLIALPIHGMLIALTVLAADWWGLANVVSMIASVVVRCVLVSEIQAGIDRSIRKSEEAAQKYNYPLKRAKYDEAKTKLENIRQMGQPTEGMKEPIAPKDQYEIVKIIVVTDESKAVTIQAPRYLTKSVFAVSPEAPNPNTYRVFQAIGWVAFAVHVISIGMAQLYTQIASVVLILGATILTAYKIGCEDSRPWQFIRRAIHEEDQGYSCRLTSNLKATVSTYPADYCEWQETAEACDSFTAQEMDKNNAGLSRDSKRVTVNDVEKSQSPTRPTTPGRQDLYAWLDLTEAEDKCLNIWGLIPHDPEWVDRYLEKKMFHRRRMERKNILETES</sequence>
<feature type="compositionally biased region" description="Basic and acidic residues" evidence="1">
    <location>
        <begin position="374"/>
        <end position="386"/>
    </location>
</feature>
<feature type="transmembrane region" description="Helical" evidence="2">
    <location>
        <begin position="145"/>
        <end position="165"/>
    </location>
</feature>
<dbReference type="GeneID" id="55997966"/>
<evidence type="ECO:0000313" key="3">
    <source>
        <dbReference type="EMBL" id="QKX63317.1"/>
    </source>
</evidence>
<organism evidence="3 4">
    <name type="scientific">Talaromyces rugulosus</name>
    <name type="common">Penicillium rugulosum</name>
    <dbReference type="NCBI Taxonomy" id="121627"/>
    <lineage>
        <taxon>Eukaryota</taxon>
        <taxon>Fungi</taxon>
        <taxon>Dikarya</taxon>
        <taxon>Ascomycota</taxon>
        <taxon>Pezizomycotina</taxon>
        <taxon>Eurotiomycetes</taxon>
        <taxon>Eurotiomycetidae</taxon>
        <taxon>Eurotiales</taxon>
        <taxon>Trichocomaceae</taxon>
        <taxon>Talaromyces</taxon>
        <taxon>Talaromyces sect. Islandici</taxon>
    </lineage>
</organism>
<evidence type="ECO:0000313" key="4">
    <source>
        <dbReference type="Proteomes" id="UP000509510"/>
    </source>
</evidence>
<keyword evidence="2" id="KW-1133">Transmembrane helix</keyword>
<dbReference type="EMBL" id="CP055903">
    <property type="protein sequence ID" value="QKX63317.1"/>
    <property type="molecule type" value="Genomic_DNA"/>
</dbReference>
<dbReference type="KEGG" id="trg:TRUGW13939_10487"/>
<dbReference type="AlphaFoldDB" id="A0A7H8RB30"/>
<feature type="region of interest" description="Disordered" evidence="1">
    <location>
        <begin position="371"/>
        <end position="398"/>
    </location>
</feature>
<keyword evidence="2" id="KW-0472">Membrane</keyword>
<dbReference type="Proteomes" id="UP000509510">
    <property type="component" value="Chromosome VI"/>
</dbReference>
<evidence type="ECO:0000256" key="1">
    <source>
        <dbReference type="SAM" id="MobiDB-lite"/>
    </source>
</evidence>
<dbReference type="RefSeq" id="XP_035349491.1">
    <property type="nucleotide sequence ID" value="XM_035493598.1"/>
</dbReference>
<keyword evidence="4" id="KW-1185">Reference proteome</keyword>
<accession>A0A7H8RB30</accession>